<dbReference type="SUPFAM" id="SSF81301">
    <property type="entry name" value="Nucleotidyltransferase"/>
    <property type="match status" value="1"/>
</dbReference>
<dbReference type="AlphaFoldDB" id="A0A6G3ZXX4"/>
<name>A0A6G3ZXX4_9BACL</name>
<protein>
    <recommendedName>
        <fullName evidence="2">Nucleotidyltransferase family protein</fullName>
    </recommendedName>
</protein>
<dbReference type="EMBL" id="JAAIKC010000004">
    <property type="protein sequence ID" value="NEW06940.1"/>
    <property type="molecule type" value="Genomic_DNA"/>
</dbReference>
<gene>
    <name evidence="1" type="ORF">GK047_13095</name>
</gene>
<dbReference type="InterPro" id="IPR043519">
    <property type="entry name" value="NT_sf"/>
</dbReference>
<proteinExistence type="predicted"/>
<dbReference type="Gene3D" id="3.30.460.40">
    <property type="match status" value="1"/>
</dbReference>
<comment type="caution">
    <text evidence="1">The sequence shown here is derived from an EMBL/GenBank/DDBJ whole genome shotgun (WGS) entry which is preliminary data.</text>
</comment>
<sequence>MFKHIKRVAGALDRAKVPYAIGGSGLHFSLQLIETMNDWDITTDVPLEMLMNSLILEEVRLQHSGDFPFASDYRVLILTDDMPIEIIGGFKLHVEDAIVRLPSMAVSRWQGLSMGSPEVWAVAYELMNRQTKADLLWQYLKERSQPEMIEQLLMEPLPHKIKSKLLEL</sequence>
<evidence type="ECO:0000313" key="1">
    <source>
        <dbReference type="EMBL" id="NEW06940.1"/>
    </source>
</evidence>
<accession>A0A6G3ZXX4</accession>
<reference evidence="1" key="1">
    <citation type="submission" date="2020-02" db="EMBL/GenBank/DDBJ databases">
        <authorList>
            <person name="Shen X.-R."/>
            <person name="Zhang Y.-X."/>
        </authorList>
    </citation>
    <scope>NUCLEOTIDE SEQUENCE</scope>
    <source>
        <strain evidence="1">SYP-B3998</strain>
    </source>
</reference>
<evidence type="ECO:0008006" key="2">
    <source>
        <dbReference type="Google" id="ProtNLM"/>
    </source>
</evidence>
<organism evidence="1">
    <name type="scientific">Paenibacillus sp. SYP-B3998</name>
    <dbReference type="NCBI Taxonomy" id="2678564"/>
    <lineage>
        <taxon>Bacteria</taxon>
        <taxon>Bacillati</taxon>
        <taxon>Bacillota</taxon>
        <taxon>Bacilli</taxon>
        <taxon>Bacillales</taxon>
        <taxon>Paenibacillaceae</taxon>
        <taxon>Paenibacillus</taxon>
    </lineage>
</organism>
<dbReference type="RefSeq" id="WP_163946967.1">
    <property type="nucleotide sequence ID" value="NZ_JAAIKC010000004.1"/>
</dbReference>